<organism evidence="8 9">
    <name type="scientific">Cladophialophora chaetospira</name>
    <dbReference type="NCBI Taxonomy" id="386627"/>
    <lineage>
        <taxon>Eukaryota</taxon>
        <taxon>Fungi</taxon>
        <taxon>Dikarya</taxon>
        <taxon>Ascomycota</taxon>
        <taxon>Pezizomycotina</taxon>
        <taxon>Eurotiomycetes</taxon>
        <taxon>Chaetothyriomycetidae</taxon>
        <taxon>Chaetothyriales</taxon>
        <taxon>Herpotrichiellaceae</taxon>
        <taxon>Cladophialophora</taxon>
    </lineage>
</organism>
<keyword evidence="4" id="KW-0804">Transcription</keyword>
<evidence type="ECO:0000256" key="5">
    <source>
        <dbReference type="ARBA" id="ARBA00023242"/>
    </source>
</evidence>
<evidence type="ECO:0000256" key="3">
    <source>
        <dbReference type="ARBA" id="ARBA00023015"/>
    </source>
</evidence>
<keyword evidence="3" id="KW-0805">Transcription regulation</keyword>
<proteinExistence type="predicted"/>
<sequence length="783" mass="86696">MLSRGSSLFFLHQTVLDALERKVEENDASSAQSPDRADVEGRLFQAFSLLANQLRPGVDGATLPIIGSPEEQQLDRDSHQFSTTDSSLQRSRKRRRLADPTRNASDSGILKTDLSASLPSQEVLDVVLSEYFATIHHWIPMVHQTRLRSRLEDEEESSRLVVLLHAMIAVTLPRISPERCGVTQGEKEELIVISGKLVMLHALDDLNVENLQALIMIAFDRIGSGNLSGAWSLVGTLTRTVDYLQLTVEPSIDRSRPLLEPLRCLDVPKDFAEAEERRRVFWNVFLLDRFCSVACGWNTGFTSDNVSRQLPCNGGVWARNEHAVAPFFGLWDKQAAKMGNSITFLPIHRASHSEQGQMPNVSPGGPPEPDMRSNLGAVAYRIEATESLSQISSFFLQQRVDFYNKEEVANWLTRFKELDLRLVHWKLFLPRKWKDSNVSNDEAQVRMDPNLTLAHITHNASMILLHQHIGYPATTLSQIVNLPSICSAETCQLAAVETAAIAQKYLKYTNDIMVPSEFAFCTFLAAQVLLVHCRHFGTDVAPEFFQLVQCLDGMSSRWRGKGGSGRSDLNNDATQPAVLDLAGRYAEHLRVLHTKSTEDVTFGTDILFQPGASLFMPLGSHLVSSPFAESSTRHEHDGASPHQANPAIPKIQPSSNIAQVNAQAGVLCHQDMHQRVPNTSYANNHYSVLPPSADATEISPTHPRYATQRRTSTEPAGNGIGGAGVTNFVDLYDPSMQYNALQPGLANISNAILGQQFADLDRVITFDGADFALDSMLGYEHVS</sequence>
<reference evidence="8" key="1">
    <citation type="submission" date="2022-10" db="EMBL/GenBank/DDBJ databases">
        <title>Culturing micro-colonial fungi from biological soil crusts in the Mojave desert and describing Neophaeococcomyces mojavensis, and introducing the new genera and species Taxawa tesnikishii.</title>
        <authorList>
            <person name="Kurbessoian T."/>
            <person name="Stajich J.E."/>
        </authorList>
    </citation>
    <scope>NUCLEOTIDE SEQUENCE</scope>
    <source>
        <strain evidence="8">TK_41</strain>
    </source>
</reference>
<dbReference type="GO" id="GO:0008270">
    <property type="term" value="F:zinc ion binding"/>
    <property type="evidence" value="ECO:0007669"/>
    <property type="project" value="InterPro"/>
</dbReference>
<protein>
    <recommendedName>
        <fullName evidence="7">Xylanolytic transcriptional activator regulatory domain-containing protein</fullName>
    </recommendedName>
</protein>
<dbReference type="Pfam" id="PF04082">
    <property type="entry name" value="Fungal_trans"/>
    <property type="match status" value="1"/>
</dbReference>
<evidence type="ECO:0000256" key="4">
    <source>
        <dbReference type="ARBA" id="ARBA00023163"/>
    </source>
</evidence>
<dbReference type="GO" id="GO:0000981">
    <property type="term" value="F:DNA-binding transcription factor activity, RNA polymerase II-specific"/>
    <property type="evidence" value="ECO:0007669"/>
    <property type="project" value="InterPro"/>
</dbReference>
<comment type="caution">
    <text evidence="8">The sequence shown here is derived from an EMBL/GenBank/DDBJ whole genome shotgun (WGS) entry which is preliminary data.</text>
</comment>
<feature type="region of interest" description="Disordered" evidence="6">
    <location>
        <begin position="681"/>
        <end position="720"/>
    </location>
</feature>
<evidence type="ECO:0000256" key="6">
    <source>
        <dbReference type="SAM" id="MobiDB-lite"/>
    </source>
</evidence>
<name>A0AA38X3W7_9EURO</name>
<evidence type="ECO:0000313" key="9">
    <source>
        <dbReference type="Proteomes" id="UP001172673"/>
    </source>
</evidence>
<dbReference type="GO" id="GO:0005634">
    <property type="term" value="C:nucleus"/>
    <property type="evidence" value="ECO:0007669"/>
    <property type="project" value="UniProtKB-SubCell"/>
</dbReference>
<keyword evidence="5" id="KW-0539">Nucleus</keyword>
<dbReference type="PANTHER" id="PTHR47338:SF23">
    <property type="entry name" value="ZN(II)2CYS6 TRANSCRIPTION FACTOR (EUROFUNG)"/>
    <property type="match status" value="1"/>
</dbReference>
<feature type="domain" description="Xylanolytic transcriptional activator regulatory" evidence="7">
    <location>
        <begin position="230"/>
        <end position="317"/>
    </location>
</feature>
<accession>A0AA38X3W7</accession>
<evidence type="ECO:0000256" key="2">
    <source>
        <dbReference type="ARBA" id="ARBA00022723"/>
    </source>
</evidence>
<feature type="region of interest" description="Disordered" evidence="6">
    <location>
        <begin position="70"/>
        <end position="108"/>
    </location>
</feature>
<evidence type="ECO:0000256" key="1">
    <source>
        <dbReference type="ARBA" id="ARBA00004123"/>
    </source>
</evidence>
<dbReference type="CDD" id="cd12148">
    <property type="entry name" value="fungal_TF_MHR"/>
    <property type="match status" value="1"/>
</dbReference>
<dbReference type="InterPro" id="IPR007219">
    <property type="entry name" value="XnlR_reg_dom"/>
</dbReference>
<comment type="subcellular location">
    <subcellularLocation>
        <location evidence="1">Nucleus</location>
    </subcellularLocation>
</comment>
<dbReference type="PANTHER" id="PTHR47338">
    <property type="entry name" value="ZN(II)2CYS6 TRANSCRIPTION FACTOR (EUROFUNG)-RELATED"/>
    <property type="match status" value="1"/>
</dbReference>
<feature type="region of interest" description="Disordered" evidence="6">
    <location>
        <begin position="626"/>
        <end position="650"/>
    </location>
</feature>
<gene>
    <name evidence="8" type="ORF">H2200_009294</name>
</gene>
<dbReference type="EMBL" id="JAPDRK010000014">
    <property type="protein sequence ID" value="KAJ9606333.1"/>
    <property type="molecule type" value="Genomic_DNA"/>
</dbReference>
<dbReference type="InterPro" id="IPR050815">
    <property type="entry name" value="TF_fung"/>
</dbReference>
<dbReference type="GO" id="GO:0003677">
    <property type="term" value="F:DNA binding"/>
    <property type="evidence" value="ECO:0007669"/>
    <property type="project" value="InterPro"/>
</dbReference>
<dbReference type="Proteomes" id="UP001172673">
    <property type="component" value="Unassembled WGS sequence"/>
</dbReference>
<evidence type="ECO:0000259" key="7">
    <source>
        <dbReference type="SMART" id="SM00906"/>
    </source>
</evidence>
<keyword evidence="9" id="KW-1185">Reference proteome</keyword>
<keyword evidence="2" id="KW-0479">Metal-binding</keyword>
<dbReference type="SMART" id="SM00906">
    <property type="entry name" value="Fungal_trans"/>
    <property type="match status" value="1"/>
</dbReference>
<evidence type="ECO:0000313" key="8">
    <source>
        <dbReference type="EMBL" id="KAJ9606333.1"/>
    </source>
</evidence>
<dbReference type="AlphaFoldDB" id="A0AA38X3W7"/>
<dbReference type="GO" id="GO:0006351">
    <property type="term" value="P:DNA-templated transcription"/>
    <property type="evidence" value="ECO:0007669"/>
    <property type="project" value="InterPro"/>
</dbReference>